<sequence length="382" mass="43114">MNKFQILSIGISIALFATACSNNAGTNQGVGRNQTTQNKKIVNPHSNVRQMSKGATKATTIKEAPSTVNARYVEPSEKKVLHSGEKINRLYNRNLKDKYILQRLTSRTYWVQSNFYSTTFFVGKKGVLLFDPLEDRTDQLLAAVRKVTKLPITSVVYSHDHADHIGDASKMLAALKKSGAKPRIIASKATFDKQVYLKSKLPRPTEVISWPQGSFKFEDLTVQLHGFQRAGHSDDHSVWLLKDEGVLHAPDLINPDQPPFWRFAGSDTFLYHEQNLQDARKLPWKWVNGGHGNVGEKKDFDFDLAFIKDLKKAVGDAIQTQKFGDFVDPKKGAHSAFLPAWLNAVSKQATDTLRPKYGKYYGFEYSTPPNAEMVAEWMFSYR</sequence>
<comment type="catalytic activity">
    <reaction evidence="3">
        <text>3',5'-cyclic UMP + H2O = UMP + H(+)</text>
        <dbReference type="Rhea" id="RHEA:70575"/>
        <dbReference type="ChEBI" id="CHEBI:15377"/>
        <dbReference type="ChEBI" id="CHEBI:15378"/>
        <dbReference type="ChEBI" id="CHEBI:57865"/>
        <dbReference type="ChEBI" id="CHEBI:184387"/>
    </reaction>
    <physiologicalReaction direction="left-to-right" evidence="3">
        <dbReference type="Rhea" id="RHEA:70576"/>
    </physiologicalReaction>
</comment>
<comment type="function">
    <text evidence="2">Counteracts the endogenous Pycsar antiviral defense system. Phosphodiesterase that enables metal-dependent hydrolysis of host cyclic nucleotide Pycsar defense signals such as cCMP and cUMP.</text>
</comment>
<dbReference type="EMBL" id="CP007806">
    <property type="protein sequence ID" value="AIG28024.1"/>
    <property type="molecule type" value="Genomic_DNA"/>
</dbReference>
<feature type="signal peptide" evidence="4">
    <location>
        <begin position="1"/>
        <end position="24"/>
    </location>
</feature>
<dbReference type="InterPro" id="IPR050855">
    <property type="entry name" value="NDM-1-like"/>
</dbReference>
<dbReference type="Gene3D" id="3.60.15.10">
    <property type="entry name" value="Ribonuclease Z/Hydroxyacylglutathione hydrolase-like"/>
    <property type="match status" value="1"/>
</dbReference>
<reference evidence="6 7" key="1">
    <citation type="journal article" date="2011" name="J. Bacteriol.">
        <title>Genome sequence of Brevibacillus laterosporus LMG 15441, a pathogen of invertebrates.</title>
        <authorList>
            <person name="Djukic M."/>
            <person name="Poehlein A."/>
            <person name="Thurmer A."/>
            <person name="Daniel R."/>
        </authorList>
    </citation>
    <scope>NUCLEOTIDE SEQUENCE [LARGE SCALE GENOMIC DNA]</scope>
    <source>
        <strain evidence="6 7">LMG 15441</strain>
    </source>
</reference>
<proteinExistence type="predicted"/>
<evidence type="ECO:0000256" key="4">
    <source>
        <dbReference type="SAM" id="SignalP"/>
    </source>
</evidence>
<evidence type="ECO:0000313" key="7">
    <source>
        <dbReference type="Proteomes" id="UP000005850"/>
    </source>
</evidence>
<feature type="chain" id="PRO_5001709713" evidence="4">
    <location>
        <begin position="25"/>
        <end position="382"/>
    </location>
</feature>
<dbReference type="eggNOG" id="COG0491">
    <property type="taxonomic scope" value="Bacteria"/>
</dbReference>
<dbReference type="PROSITE" id="PS51257">
    <property type="entry name" value="PROKAR_LIPOPROTEIN"/>
    <property type="match status" value="1"/>
</dbReference>
<keyword evidence="4" id="KW-0732">Signal</keyword>
<evidence type="ECO:0000256" key="3">
    <source>
        <dbReference type="ARBA" id="ARBA00048505"/>
    </source>
</evidence>
<dbReference type="InterPro" id="IPR036866">
    <property type="entry name" value="RibonucZ/Hydroxyglut_hydro"/>
</dbReference>
<accession>A0A075R846</accession>
<dbReference type="AlphaFoldDB" id="A0A075R846"/>
<feature type="domain" description="Metallo-beta-lactamase" evidence="5">
    <location>
        <begin position="115"/>
        <end position="291"/>
    </location>
</feature>
<evidence type="ECO:0000256" key="2">
    <source>
        <dbReference type="ARBA" id="ARBA00034301"/>
    </source>
</evidence>
<evidence type="ECO:0000256" key="1">
    <source>
        <dbReference type="ARBA" id="ARBA00034221"/>
    </source>
</evidence>
<dbReference type="SMART" id="SM00849">
    <property type="entry name" value="Lactamase_B"/>
    <property type="match status" value="1"/>
</dbReference>
<evidence type="ECO:0000259" key="5">
    <source>
        <dbReference type="SMART" id="SM00849"/>
    </source>
</evidence>
<organism evidence="6 7">
    <name type="scientific">Brevibacillus laterosporus LMG 15441</name>
    <dbReference type="NCBI Taxonomy" id="1042163"/>
    <lineage>
        <taxon>Bacteria</taxon>
        <taxon>Bacillati</taxon>
        <taxon>Bacillota</taxon>
        <taxon>Bacilli</taxon>
        <taxon>Bacillales</taxon>
        <taxon>Paenibacillaceae</taxon>
        <taxon>Brevibacillus</taxon>
    </lineage>
</organism>
<dbReference type="Pfam" id="PF00753">
    <property type="entry name" value="Lactamase_B"/>
    <property type="match status" value="1"/>
</dbReference>
<name>A0A075R846_BRELA</name>
<dbReference type="CDD" id="cd16276">
    <property type="entry name" value="metallo-hydrolase-like_MBL-fold"/>
    <property type="match status" value="1"/>
</dbReference>
<dbReference type="PANTHER" id="PTHR42951">
    <property type="entry name" value="METALLO-BETA-LACTAMASE DOMAIN-CONTAINING"/>
    <property type="match status" value="1"/>
</dbReference>
<gene>
    <name evidence="6" type="ORF">BRLA_c037220</name>
</gene>
<comment type="catalytic activity">
    <reaction evidence="1">
        <text>3',5'-cyclic CMP + H2O = CMP + H(+)</text>
        <dbReference type="Rhea" id="RHEA:72675"/>
        <dbReference type="ChEBI" id="CHEBI:15377"/>
        <dbReference type="ChEBI" id="CHEBI:15378"/>
        <dbReference type="ChEBI" id="CHEBI:58003"/>
        <dbReference type="ChEBI" id="CHEBI:60377"/>
    </reaction>
    <physiologicalReaction direction="left-to-right" evidence="1">
        <dbReference type="Rhea" id="RHEA:72676"/>
    </physiologicalReaction>
</comment>
<keyword evidence="7" id="KW-1185">Reference proteome</keyword>
<dbReference type="SUPFAM" id="SSF56281">
    <property type="entry name" value="Metallo-hydrolase/oxidoreductase"/>
    <property type="match status" value="1"/>
</dbReference>
<dbReference type="KEGG" id="blr:BRLA_c037220"/>
<dbReference type="Proteomes" id="UP000005850">
    <property type="component" value="Chromosome"/>
</dbReference>
<dbReference type="PANTHER" id="PTHR42951:SF22">
    <property type="entry name" value="METALLO BETA-LACTAMASE SUPERFAMILY LIPOPROTEIN"/>
    <property type="match status" value="1"/>
</dbReference>
<dbReference type="HOGENOM" id="CLU_068066_0_0_9"/>
<dbReference type="STRING" id="1042163.BRLA_c037220"/>
<protein>
    <submittedName>
        <fullName evidence="6">Metallo-beta-lactamase superfamily protein</fullName>
    </submittedName>
</protein>
<dbReference type="RefSeq" id="WP_003336431.1">
    <property type="nucleotide sequence ID" value="NZ_CP007806.1"/>
</dbReference>
<dbReference type="InterPro" id="IPR001279">
    <property type="entry name" value="Metallo-B-lactamas"/>
</dbReference>
<evidence type="ECO:0000313" key="6">
    <source>
        <dbReference type="EMBL" id="AIG28024.1"/>
    </source>
</evidence>